<dbReference type="PANTHER" id="PTHR19288">
    <property type="entry name" value="4-NITROPHENYLPHOSPHATASE-RELATED"/>
    <property type="match status" value="1"/>
</dbReference>
<feature type="active site" description="Nucleophile" evidence="2">
    <location>
        <position position="30"/>
    </location>
</feature>
<organism evidence="5 6">
    <name type="scientific">Ceratina calcarata</name>
    <dbReference type="NCBI Taxonomy" id="156304"/>
    <lineage>
        <taxon>Eukaryota</taxon>
        <taxon>Metazoa</taxon>
        <taxon>Ecdysozoa</taxon>
        <taxon>Arthropoda</taxon>
        <taxon>Hexapoda</taxon>
        <taxon>Insecta</taxon>
        <taxon>Pterygota</taxon>
        <taxon>Neoptera</taxon>
        <taxon>Endopterygota</taxon>
        <taxon>Hymenoptera</taxon>
        <taxon>Apocrita</taxon>
        <taxon>Aculeata</taxon>
        <taxon>Apoidea</taxon>
        <taxon>Anthophila</taxon>
        <taxon>Apidae</taxon>
        <taxon>Ceratina</taxon>
        <taxon>Zadontomerus</taxon>
    </lineage>
</organism>
<protein>
    <submittedName>
        <fullName evidence="6">Glycerol-3-phosphate phosphatase-like</fullName>
    </submittedName>
</protein>
<evidence type="ECO:0000313" key="6">
    <source>
        <dbReference type="RefSeq" id="XP_017893228.1"/>
    </source>
</evidence>
<keyword evidence="1" id="KW-0378">Hydrolase</keyword>
<evidence type="ECO:0000313" key="5">
    <source>
        <dbReference type="Proteomes" id="UP000694925"/>
    </source>
</evidence>
<dbReference type="AlphaFoldDB" id="A0AAJ7JGY6"/>
<dbReference type="Pfam" id="PF13242">
    <property type="entry name" value="Hydrolase_like"/>
    <property type="match status" value="1"/>
</dbReference>
<dbReference type="GeneID" id="108632885"/>
<dbReference type="RefSeq" id="XP_017893228.1">
    <property type="nucleotide sequence ID" value="XM_018037739.2"/>
</dbReference>
<dbReference type="Gene3D" id="3.40.50.1000">
    <property type="entry name" value="HAD superfamily/HAD-like"/>
    <property type="match status" value="2"/>
</dbReference>
<feature type="binding site" evidence="3">
    <location>
        <position position="223"/>
    </location>
    <ligand>
        <name>substrate</name>
    </ligand>
</feature>
<dbReference type="Pfam" id="PF13344">
    <property type="entry name" value="Hydrolase_6"/>
    <property type="match status" value="1"/>
</dbReference>
<name>A0AAJ7JGY6_9HYME</name>
<dbReference type="NCBIfam" id="TIGR01460">
    <property type="entry name" value="HAD-SF-IIA"/>
    <property type="match status" value="1"/>
</dbReference>
<dbReference type="KEGG" id="ccal:108632885"/>
<gene>
    <name evidence="6" type="primary">LOC108632885</name>
</gene>
<comment type="cofactor">
    <cofactor evidence="4">
        <name>Mg(2+)</name>
        <dbReference type="ChEBI" id="CHEBI:18420"/>
    </cofactor>
    <text evidence="4">Divalent metal ions. Mg(2+) is the most effective.</text>
</comment>
<dbReference type="PANTHER" id="PTHR19288:SF4">
    <property type="entry name" value="RE04130P-RELATED"/>
    <property type="match status" value="1"/>
</dbReference>
<dbReference type="InterPro" id="IPR023214">
    <property type="entry name" value="HAD_sf"/>
</dbReference>
<evidence type="ECO:0000256" key="3">
    <source>
        <dbReference type="PIRSR" id="PIRSR000915-2"/>
    </source>
</evidence>
<keyword evidence="4" id="KW-0479">Metal-binding</keyword>
<reference evidence="6" key="1">
    <citation type="submission" date="2025-08" db="UniProtKB">
        <authorList>
            <consortium name="RefSeq"/>
        </authorList>
    </citation>
    <scope>IDENTIFICATION</scope>
    <source>
        <tissue evidence="6">Whole body</tissue>
    </source>
</reference>
<accession>A0AAJ7JGY6</accession>
<dbReference type="SUPFAM" id="SSF56784">
    <property type="entry name" value="HAD-like"/>
    <property type="match status" value="1"/>
</dbReference>
<dbReference type="Proteomes" id="UP000694925">
    <property type="component" value="Unplaced"/>
</dbReference>
<dbReference type="GO" id="GO:0046872">
    <property type="term" value="F:metal ion binding"/>
    <property type="evidence" value="ECO:0007669"/>
    <property type="project" value="UniProtKB-KW"/>
</dbReference>
<dbReference type="InterPro" id="IPR006357">
    <property type="entry name" value="HAD-SF_hydro_IIA"/>
</dbReference>
<evidence type="ECO:0000256" key="2">
    <source>
        <dbReference type="PIRSR" id="PIRSR000915-1"/>
    </source>
</evidence>
<comment type="similarity">
    <text evidence="1">Belongs to the HAD-like hydrolase superfamily.</text>
</comment>
<feature type="binding site" evidence="4">
    <location>
        <position position="249"/>
    </location>
    <ligand>
        <name>Mg(2+)</name>
        <dbReference type="ChEBI" id="CHEBI:18420"/>
    </ligand>
</feature>
<dbReference type="PIRSF" id="PIRSF000915">
    <property type="entry name" value="PGP-type_phosphatase"/>
    <property type="match status" value="1"/>
</dbReference>
<dbReference type="GO" id="GO:0005737">
    <property type="term" value="C:cytoplasm"/>
    <property type="evidence" value="ECO:0007669"/>
    <property type="project" value="TreeGrafter"/>
</dbReference>
<evidence type="ECO:0000256" key="4">
    <source>
        <dbReference type="PIRSR" id="PIRSR000915-3"/>
    </source>
</evidence>
<evidence type="ECO:0000256" key="1">
    <source>
        <dbReference type="PIRNR" id="PIRNR000915"/>
    </source>
</evidence>
<dbReference type="InterPro" id="IPR036412">
    <property type="entry name" value="HAD-like_sf"/>
</dbReference>
<feature type="binding site" evidence="4">
    <location>
        <position position="30"/>
    </location>
    <ligand>
        <name>Mg(2+)</name>
        <dbReference type="ChEBI" id="CHEBI:18420"/>
    </ligand>
</feature>
<proteinExistence type="inferred from homology"/>
<dbReference type="GO" id="GO:0016791">
    <property type="term" value="F:phosphatase activity"/>
    <property type="evidence" value="ECO:0007669"/>
    <property type="project" value="TreeGrafter"/>
</dbReference>
<keyword evidence="5" id="KW-1185">Reference proteome</keyword>
<sequence>MTMPSVINLTEASLDQLRAFFDSFDIILSDCDGVIWYLEKPIPEAMKAVTMLQNIGKNLYLVTNNGTIRFNRYCEKMRQNGLDIKPDQVINSSKVISWYLKKIQFTGEAFVIGSAALQERLIEDGITVMRGPPKVYDDDVTGTLRAVQDQPSIKAVIVDFCPFFDWPKLALAITCLQRKDVLYICGAQDEWVVHGLNKKVIGPGPLISIITKYSGRTPIECAKPSEILRDYIMDTLDVKDPKRCLFIGDTINYDMKFGTMCGFQKLFVSTGLDSIENATLNESTRPDFYVPSLELLQPIINSLYNSTNGKGEN</sequence>
<feature type="binding site" evidence="4">
    <location>
        <position position="32"/>
    </location>
    <ligand>
        <name>Mg(2+)</name>
        <dbReference type="ChEBI" id="CHEBI:18420"/>
    </ligand>
</feature>
<feature type="active site" description="Proton donor" evidence="2">
    <location>
        <position position="32"/>
    </location>
</feature>
<keyword evidence="4" id="KW-0460">Magnesium</keyword>